<dbReference type="InterPro" id="IPR029045">
    <property type="entry name" value="ClpP/crotonase-like_dom_sf"/>
</dbReference>
<comment type="caution">
    <text evidence="8">The sequence shown here is derived from an EMBL/GenBank/DDBJ whole genome shotgun (WGS) entry which is preliminary data.</text>
</comment>
<protein>
    <recommendedName>
        <fullName evidence="5">Delta(3)-Delta(2)-enoyl-CoA isomerase</fullName>
        <ecNumber evidence="5">5.3.3.8</ecNumber>
    </recommendedName>
</protein>
<name>A0AAP0QCT5_9ROSI</name>
<dbReference type="EMBL" id="JBCGBO010000024">
    <property type="protein sequence ID" value="KAK9182811.1"/>
    <property type="molecule type" value="Genomic_DNA"/>
</dbReference>
<evidence type="ECO:0000256" key="1">
    <source>
        <dbReference type="ARBA" id="ARBA00000452"/>
    </source>
</evidence>
<keyword evidence="6" id="KW-0276">Fatty acid metabolism</keyword>
<comment type="pathway">
    <text evidence="3">Lipid metabolism; fatty acid beta-oxidation.</text>
</comment>
<dbReference type="InterPro" id="IPR001753">
    <property type="entry name" value="Enoyl-CoA_hydra/iso"/>
</dbReference>
<comment type="similarity">
    <text evidence="4">Belongs to the enoyl-CoA hydratase/isomerase family.</text>
</comment>
<evidence type="ECO:0000256" key="6">
    <source>
        <dbReference type="ARBA" id="ARBA00022832"/>
    </source>
</evidence>
<proteinExistence type="inferred from homology"/>
<evidence type="ECO:0000256" key="2">
    <source>
        <dbReference type="ARBA" id="ARBA00000765"/>
    </source>
</evidence>
<evidence type="ECO:0000256" key="4">
    <source>
        <dbReference type="ARBA" id="ARBA00005254"/>
    </source>
</evidence>
<evidence type="ECO:0000313" key="8">
    <source>
        <dbReference type="EMBL" id="KAK9182811.1"/>
    </source>
</evidence>
<dbReference type="Pfam" id="PF00378">
    <property type="entry name" value="ECH_1"/>
    <property type="match status" value="2"/>
</dbReference>
<dbReference type="PANTHER" id="PTHR11941:SF75">
    <property type="entry name" value="ENOYL-COA HYDRATASE_ISOMERASE FAMILY PROTEIN"/>
    <property type="match status" value="1"/>
</dbReference>
<dbReference type="GO" id="GO:0004165">
    <property type="term" value="F:delta(3)-delta(2)-enoyl-CoA isomerase activity"/>
    <property type="evidence" value="ECO:0007669"/>
    <property type="project" value="UniProtKB-EC"/>
</dbReference>
<dbReference type="SUPFAM" id="SSF52096">
    <property type="entry name" value="ClpP/crotonase"/>
    <property type="match status" value="2"/>
</dbReference>
<dbReference type="FunFam" id="3.90.226.10:FF:000049">
    <property type="entry name" value="Enoyl-CoA delta isomerase 3"/>
    <property type="match status" value="1"/>
</dbReference>
<reference evidence="8 9" key="1">
    <citation type="submission" date="2024-05" db="EMBL/GenBank/DDBJ databases">
        <title>Haplotype-resolved chromosome-level genome assembly of Huyou (Citrus changshanensis).</title>
        <authorList>
            <person name="Miao C."/>
            <person name="Chen W."/>
            <person name="Wu Y."/>
            <person name="Wang L."/>
            <person name="Zhao S."/>
            <person name="Grierson D."/>
            <person name="Xu C."/>
            <person name="Chen K."/>
        </authorList>
    </citation>
    <scope>NUCLEOTIDE SEQUENCE [LARGE SCALE GENOMIC DNA]</scope>
    <source>
        <strain evidence="8">01-14</strain>
        <tissue evidence="8">Leaf</tissue>
    </source>
</reference>
<evidence type="ECO:0000313" key="9">
    <source>
        <dbReference type="Proteomes" id="UP001428341"/>
    </source>
</evidence>
<dbReference type="Gene3D" id="3.90.226.10">
    <property type="entry name" value="2-enoyl-CoA Hydratase, Chain A, domain 1"/>
    <property type="match status" value="2"/>
</dbReference>
<dbReference type="AlphaFoldDB" id="A0AAP0QCT5"/>
<accession>A0AAP0QCT5</accession>
<comment type="catalytic activity">
    <reaction evidence="2">
        <text>a (3E)-enoyl-CoA = a 4-saturated (2E)-enoyl-CoA</text>
        <dbReference type="Rhea" id="RHEA:45228"/>
        <dbReference type="ChEBI" id="CHEBI:58521"/>
        <dbReference type="ChEBI" id="CHEBI:85097"/>
        <dbReference type="EC" id="5.3.3.8"/>
    </reaction>
</comment>
<evidence type="ECO:0000256" key="3">
    <source>
        <dbReference type="ARBA" id="ARBA00005005"/>
    </source>
</evidence>
<dbReference type="CDD" id="cd06558">
    <property type="entry name" value="crotonase-like"/>
    <property type="match status" value="2"/>
</dbReference>
<dbReference type="PANTHER" id="PTHR11941">
    <property type="entry name" value="ENOYL-COA HYDRATASE-RELATED"/>
    <property type="match status" value="1"/>
</dbReference>
<keyword evidence="9" id="KW-1185">Reference proteome</keyword>
<keyword evidence="7" id="KW-0443">Lipid metabolism</keyword>
<comment type="catalytic activity">
    <reaction evidence="1">
        <text>a (3Z)-enoyl-CoA = a 4-saturated (2E)-enoyl-CoA</text>
        <dbReference type="Rhea" id="RHEA:45900"/>
        <dbReference type="ChEBI" id="CHEBI:85097"/>
        <dbReference type="ChEBI" id="CHEBI:85489"/>
        <dbReference type="EC" id="5.3.3.8"/>
    </reaction>
</comment>
<organism evidence="8 9">
    <name type="scientific">Citrus x changshan-huyou</name>
    <dbReference type="NCBI Taxonomy" id="2935761"/>
    <lineage>
        <taxon>Eukaryota</taxon>
        <taxon>Viridiplantae</taxon>
        <taxon>Streptophyta</taxon>
        <taxon>Embryophyta</taxon>
        <taxon>Tracheophyta</taxon>
        <taxon>Spermatophyta</taxon>
        <taxon>Magnoliopsida</taxon>
        <taxon>eudicotyledons</taxon>
        <taxon>Gunneridae</taxon>
        <taxon>Pentapetalae</taxon>
        <taxon>rosids</taxon>
        <taxon>malvids</taxon>
        <taxon>Sapindales</taxon>
        <taxon>Rutaceae</taxon>
        <taxon>Aurantioideae</taxon>
        <taxon>Citrus</taxon>
    </lineage>
</organism>
<sequence>MCTLEKHGDIFVLTLTGSSNVDEHRLGPSAIDSILSAIAQAKAEATPGSALITTSHGKFFSNGFDLAWAQAAGSRTGARERLHYMFKSFRPLVAAMMDLPMPTVAAVNGHAAAAGFILALSHDYVVMRRDKGVLYMSEVDIGLTLPDYCAALFREKVGSATARRDALLRAKKIKGEEALRMGLVEAAYDSEEQVAEASMRLGKQLAGRKWAAKAEATPGSALITTSHGKFFSNGLDLAWAQAAGSRAGARERLLYMVESFRPVVAAMMDLPMPTVAAVNGHAAAAGFTLALSHDYVIMRRDKGVLYMSEVGSATARRDVLLRAKKIKGEEALRMGLVEAAYDSEEQVAEASMRLAKQMAGRKWAGEVYAEIRKSLYPDLCGVLGLDIRAVVSNSKL</sequence>
<dbReference type="GO" id="GO:0006635">
    <property type="term" value="P:fatty acid beta-oxidation"/>
    <property type="evidence" value="ECO:0007669"/>
    <property type="project" value="TreeGrafter"/>
</dbReference>
<dbReference type="GO" id="GO:0005777">
    <property type="term" value="C:peroxisome"/>
    <property type="evidence" value="ECO:0007669"/>
    <property type="project" value="TreeGrafter"/>
</dbReference>
<gene>
    <name evidence="8" type="ORF">WN944_025957</name>
</gene>
<evidence type="ECO:0000256" key="5">
    <source>
        <dbReference type="ARBA" id="ARBA00012064"/>
    </source>
</evidence>
<evidence type="ECO:0000256" key="7">
    <source>
        <dbReference type="ARBA" id="ARBA00023098"/>
    </source>
</evidence>
<dbReference type="Proteomes" id="UP001428341">
    <property type="component" value="Unassembled WGS sequence"/>
</dbReference>
<dbReference type="EC" id="5.3.3.8" evidence="5"/>